<sequence length="147" mass="15563">MACIAILSACALATDDSNPRMGEPNLIIIEFRGWDGAGAEEVANAVIRPDGSLWCSLGSYEPRVRGRVTRYATTEAYEQVAALIKENANTGAGPSGGDILRLNAPDDITGYTDVLPGAGEEYLPSLLVQNVSEILNSATDGQCFIWG</sequence>
<accession>A0A6N6JAD0</accession>
<keyword evidence="2" id="KW-1185">Reference proteome</keyword>
<gene>
    <name evidence="1" type="ORF">KIN_02190</name>
</gene>
<organism evidence="1 2">
    <name type="scientific">Litoreibacter roseus</name>
    <dbReference type="NCBI Taxonomy" id="2601869"/>
    <lineage>
        <taxon>Bacteria</taxon>
        <taxon>Pseudomonadati</taxon>
        <taxon>Pseudomonadota</taxon>
        <taxon>Alphaproteobacteria</taxon>
        <taxon>Rhodobacterales</taxon>
        <taxon>Roseobacteraceae</taxon>
        <taxon>Litoreibacter</taxon>
    </lineage>
</organism>
<evidence type="ECO:0000313" key="1">
    <source>
        <dbReference type="EMBL" id="GFE63145.1"/>
    </source>
</evidence>
<comment type="caution">
    <text evidence="1">The sequence shown here is derived from an EMBL/GenBank/DDBJ whole genome shotgun (WGS) entry which is preliminary data.</text>
</comment>
<dbReference type="EMBL" id="BLJE01000001">
    <property type="protein sequence ID" value="GFE63145.1"/>
    <property type="molecule type" value="Genomic_DNA"/>
</dbReference>
<proteinExistence type="predicted"/>
<evidence type="ECO:0000313" key="2">
    <source>
        <dbReference type="Proteomes" id="UP000436822"/>
    </source>
</evidence>
<protein>
    <submittedName>
        <fullName evidence="1">Uncharacterized protein</fullName>
    </submittedName>
</protein>
<name>A0A6N6JAD0_9RHOB</name>
<dbReference type="AlphaFoldDB" id="A0A6N6JAD0"/>
<dbReference type="Proteomes" id="UP000436822">
    <property type="component" value="Unassembled WGS sequence"/>
</dbReference>
<reference evidence="1 2" key="1">
    <citation type="submission" date="2019-12" db="EMBL/GenBank/DDBJ databases">
        <title>Litoreibacter badius sp. nov., a novel bacteriochlorophyll a-containing bacterium in the genus Litoreibacter.</title>
        <authorList>
            <person name="Kanamuro M."/>
            <person name="Takabe Y."/>
            <person name="Mori K."/>
            <person name="Takaichi S."/>
            <person name="Hanada S."/>
        </authorList>
    </citation>
    <scope>NUCLEOTIDE SEQUENCE [LARGE SCALE GENOMIC DNA]</scope>
    <source>
        <strain evidence="1 2">K6</strain>
    </source>
</reference>